<evidence type="ECO:0000313" key="3">
    <source>
        <dbReference type="Proteomes" id="UP000235116"/>
    </source>
</evidence>
<gene>
    <name evidence="2" type="ORF">Kalk_04845</name>
</gene>
<proteinExistence type="predicted"/>
<keyword evidence="1" id="KW-0472">Membrane</keyword>
<dbReference type="KEGG" id="kak:Kalk_04845"/>
<dbReference type="Proteomes" id="UP000235116">
    <property type="component" value="Chromosome"/>
</dbReference>
<dbReference type="RefSeq" id="WP_101893126.1">
    <property type="nucleotide sequence ID" value="NZ_CP022684.1"/>
</dbReference>
<accession>A0A2K9LHS5</accession>
<evidence type="ECO:0000313" key="2">
    <source>
        <dbReference type="EMBL" id="AUM11787.1"/>
    </source>
</evidence>
<protein>
    <recommendedName>
        <fullName evidence="4">DUF4845 domain-containing protein</fullName>
    </recommendedName>
</protein>
<keyword evidence="1" id="KW-1133">Transmembrane helix</keyword>
<dbReference type="OrthoDB" id="6078083at2"/>
<dbReference type="Pfam" id="PF16137">
    <property type="entry name" value="DUF4845"/>
    <property type="match status" value="1"/>
</dbReference>
<evidence type="ECO:0000256" key="1">
    <source>
        <dbReference type="SAM" id="Phobius"/>
    </source>
</evidence>
<reference evidence="3" key="1">
    <citation type="submission" date="2017-08" db="EMBL/GenBank/DDBJ databases">
        <title>Direct submision.</title>
        <authorList>
            <person name="Kim S.-J."/>
            <person name="Rhee S.-K."/>
        </authorList>
    </citation>
    <scope>NUCLEOTIDE SEQUENCE [LARGE SCALE GENOMIC DNA]</scope>
    <source>
        <strain evidence="3">GI5</strain>
    </source>
</reference>
<feature type="transmembrane region" description="Helical" evidence="1">
    <location>
        <begin position="12"/>
        <end position="35"/>
    </location>
</feature>
<evidence type="ECO:0008006" key="4">
    <source>
        <dbReference type="Google" id="ProtNLM"/>
    </source>
</evidence>
<organism evidence="2 3">
    <name type="scientific">Ketobacter alkanivorans</name>
    <dbReference type="NCBI Taxonomy" id="1917421"/>
    <lineage>
        <taxon>Bacteria</taxon>
        <taxon>Pseudomonadati</taxon>
        <taxon>Pseudomonadota</taxon>
        <taxon>Gammaproteobacteria</taxon>
        <taxon>Pseudomonadales</taxon>
        <taxon>Ketobacteraceae</taxon>
        <taxon>Ketobacter</taxon>
    </lineage>
</organism>
<keyword evidence="3" id="KW-1185">Reference proteome</keyword>
<dbReference type="EMBL" id="CP022684">
    <property type="protein sequence ID" value="AUM11787.1"/>
    <property type="molecule type" value="Genomic_DNA"/>
</dbReference>
<name>A0A2K9LHS5_9GAMM</name>
<dbReference type="AlphaFoldDB" id="A0A2K9LHS5"/>
<keyword evidence="1" id="KW-0812">Transmembrane</keyword>
<dbReference type="InterPro" id="IPR032314">
    <property type="entry name" value="DUF4845"/>
</dbReference>
<sequence length="125" mass="14184">MQINKNKQIGSSMYTTMFLILMLIFGAVTLMKLWAPYYDDMAVGTAVKNISAEEGTRTMGPKEIRATINKRLQVNGVQLDKDEILIKKEDGEILIDIIYERRIPMYGNIDAILKFQHNTSVKAKG</sequence>